<dbReference type="RefSeq" id="WP_210758032.1">
    <property type="nucleotide sequence ID" value="NZ_CP060139.1"/>
</dbReference>
<sequence length="279" mass="31500">MPASEIILNPDLSVYHLHLKNGEVPRKVVTVGDPDRIDWLIPHFDQVYSDQQFREFRSLRGSIGQQDMLCISTGIGTDNVDIVLNELHLAYAWDLSKRELQSEELAPMQVLRLGTSGTLREDIPIDSILMSEAALGFDYLMHFYNWPDFRKLEGLEAFPEPYFTWGSEEMRDQFRSMAQHSGITVTANGFYGPQGRNLPLKAKNANWLDLLAAQKLEGRSITNLEMETAGIYALGSLLNMECLSLSAILANRRTQVFSKKPETIVQGMIAQALEIYSAE</sequence>
<keyword evidence="3" id="KW-1185">Reference proteome</keyword>
<dbReference type="Pfam" id="PF01048">
    <property type="entry name" value="PNP_UDP_1"/>
    <property type="match status" value="1"/>
</dbReference>
<feature type="domain" description="Nucleoside phosphorylase" evidence="1">
    <location>
        <begin position="28"/>
        <end position="250"/>
    </location>
</feature>
<dbReference type="InterPro" id="IPR000845">
    <property type="entry name" value="Nucleoside_phosphorylase_d"/>
</dbReference>
<dbReference type="SUPFAM" id="SSF53167">
    <property type="entry name" value="Purine and uridine phosphorylases"/>
    <property type="match status" value="1"/>
</dbReference>
<dbReference type="GO" id="GO:0006218">
    <property type="term" value="P:uridine catabolic process"/>
    <property type="evidence" value="ECO:0007669"/>
    <property type="project" value="TreeGrafter"/>
</dbReference>
<dbReference type="EMBL" id="CP060139">
    <property type="protein sequence ID" value="QNR23500.1"/>
    <property type="molecule type" value="Genomic_DNA"/>
</dbReference>
<dbReference type="PANTHER" id="PTHR43691:SF15">
    <property type="entry name" value="PHOSPHORYLASE, PUTATIVE-RELATED"/>
    <property type="match status" value="1"/>
</dbReference>
<evidence type="ECO:0000259" key="1">
    <source>
        <dbReference type="Pfam" id="PF01048"/>
    </source>
</evidence>
<accession>A0A7H0VCQ2</accession>
<dbReference type="GO" id="GO:0005829">
    <property type="term" value="C:cytosol"/>
    <property type="evidence" value="ECO:0007669"/>
    <property type="project" value="TreeGrafter"/>
</dbReference>
<proteinExistence type="predicted"/>
<evidence type="ECO:0000313" key="3">
    <source>
        <dbReference type="Proteomes" id="UP000516305"/>
    </source>
</evidence>
<dbReference type="Gene3D" id="3.40.50.1580">
    <property type="entry name" value="Nucleoside phosphorylase domain"/>
    <property type="match status" value="1"/>
</dbReference>
<gene>
    <name evidence="2" type="ORF">H4K34_14095</name>
</gene>
<dbReference type="InterPro" id="IPR035994">
    <property type="entry name" value="Nucleoside_phosphorylase_sf"/>
</dbReference>
<dbReference type="PANTHER" id="PTHR43691">
    <property type="entry name" value="URIDINE PHOSPHORYLASE"/>
    <property type="match status" value="1"/>
</dbReference>
<dbReference type="AlphaFoldDB" id="A0A7H0VCQ2"/>
<dbReference type="Proteomes" id="UP000516305">
    <property type="component" value="Chromosome"/>
</dbReference>
<name>A0A7H0VCQ2_9FLAO</name>
<dbReference type="KEGG" id="chyd:H4K34_14095"/>
<dbReference type="GO" id="GO:0004850">
    <property type="term" value="F:uridine phosphorylase activity"/>
    <property type="evidence" value="ECO:0007669"/>
    <property type="project" value="TreeGrafter"/>
</dbReference>
<protein>
    <submittedName>
        <fullName evidence="2">Phosphorylase</fullName>
    </submittedName>
</protein>
<reference evidence="2 3" key="1">
    <citation type="submission" date="2020-08" db="EMBL/GenBank/DDBJ databases">
        <title>Croceimicrobium hydrocarbonivorans gen. nov., sp. nov., a novel marine bacterium isolated from a bacterial consortium that degrades polyethylene terephthalate.</title>
        <authorList>
            <person name="Liu R."/>
        </authorList>
    </citation>
    <scope>NUCLEOTIDE SEQUENCE [LARGE SCALE GENOMIC DNA]</scope>
    <source>
        <strain evidence="2 3">A20-9</strain>
    </source>
</reference>
<evidence type="ECO:0000313" key="2">
    <source>
        <dbReference type="EMBL" id="QNR23500.1"/>
    </source>
</evidence>
<organism evidence="2 3">
    <name type="scientific">Croceimicrobium hydrocarbonivorans</name>
    <dbReference type="NCBI Taxonomy" id="2761580"/>
    <lineage>
        <taxon>Bacteria</taxon>
        <taxon>Pseudomonadati</taxon>
        <taxon>Bacteroidota</taxon>
        <taxon>Flavobacteriia</taxon>
        <taxon>Flavobacteriales</taxon>
        <taxon>Owenweeksiaceae</taxon>
        <taxon>Croceimicrobium</taxon>
    </lineage>
</organism>